<evidence type="ECO:0000256" key="1">
    <source>
        <dbReference type="SAM" id="MobiDB-lite"/>
    </source>
</evidence>
<protein>
    <submittedName>
        <fullName evidence="2">Uncharacterized protein</fullName>
    </submittedName>
</protein>
<sequence>MLTTAITDSKGNQKPRIKTRSRLKDLMPALKKKQLYRPD</sequence>
<organism evidence="2">
    <name type="scientific">Anguilla anguilla</name>
    <name type="common">European freshwater eel</name>
    <name type="synonym">Muraena anguilla</name>
    <dbReference type="NCBI Taxonomy" id="7936"/>
    <lineage>
        <taxon>Eukaryota</taxon>
        <taxon>Metazoa</taxon>
        <taxon>Chordata</taxon>
        <taxon>Craniata</taxon>
        <taxon>Vertebrata</taxon>
        <taxon>Euteleostomi</taxon>
        <taxon>Actinopterygii</taxon>
        <taxon>Neopterygii</taxon>
        <taxon>Teleostei</taxon>
        <taxon>Anguilliformes</taxon>
        <taxon>Anguillidae</taxon>
        <taxon>Anguilla</taxon>
    </lineage>
</organism>
<name>A0A0E9QK81_ANGAN</name>
<evidence type="ECO:0000313" key="2">
    <source>
        <dbReference type="EMBL" id="JAH16735.1"/>
    </source>
</evidence>
<dbReference type="AlphaFoldDB" id="A0A0E9QK81"/>
<reference evidence="2" key="1">
    <citation type="submission" date="2014-11" db="EMBL/GenBank/DDBJ databases">
        <authorList>
            <person name="Amaro Gonzalez C."/>
        </authorList>
    </citation>
    <scope>NUCLEOTIDE SEQUENCE</scope>
</reference>
<feature type="region of interest" description="Disordered" evidence="1">
    <location>
        <begin position="1"/>
        <end position="39"/>
    </location>
</feature>
<proteinExistence type="predicted"/>
<feature type="compositionally biased region" description="Basic residues" evidence="1">
    <location>
        <begin position="30"/>
        <end position="39"/>
    </location>
</feature>
<reference evidence="2" key="2">
    <citation type="journal article" date="2015" name="Fish Shellfish Immunol.">
        <title>Early steps in the European eel (Anguilla anguilla)-Vibrio vulnificus interaction in the gills: Role of the RtxA13 toxin.</title>
        <authorList>
            <person name="Callol A."/>
            <person name="Pajuelo D."/>
            <person name="Ebbesson L."/>
            <person name="Teles M."/>
            <person name="MacKenzie S."/>
            <person name="Amaro C."/>
        </authorList>
    </citation>
    <scope>NUCLEOTIDE SEQUENCE</scope>
</reference>
<accession>A0A0E9QK81</accession>
<feature type="compositionally biased region" description="Polar residues" evidence="1">
    <location>
        <begin position="1"/>
        <end position="12"/>
    </location>
</feature>
<dbReference type="EMBL" id="GBXM01091842">
    <property type="protein sequence ID" value="JAH16735.1"/>
    <property type="molecule type" value="Transcribed_RNA"/>
</dbReference>